<keyword evidence="2" id="KW-1185">Reference proteome</keyword>
<evidence type="ECO:0000313" key="2">
    <source>
        <dbReference type="Proteomes" id="UP001165186"/>
    </source>
</evidence>
<dbReference type="EMBL" id="BSXG01000068">
    <property type="protein sequence ID" value="GME34456.1"/>
    <property type="molecule type" value="Genomic_DNA"/>
</dbReference>
<evidence type="ECO:0000313" key="1">
    <source>
        <dbReference type="EMBL" id="GME34456.1"/>
    </source>
</evidence>
<proteinExistence type="predicted"/>
<gene>
    <name evidence="1" type="primary">g9198</name>
    <name evidence="1" type="ORF">NpPPO83_00009198</name>
</gene>
<dbReference type="Proteomes" id="UP001165186">
    <property type="component" value="Unassembled WGS sequence"/>
</dbReference>
<organism evidence="1 2">
    <name type="scientific">Neofusicoccum parvum</name>
    <dbReference type="NCBI Taxonomy" id="310453"/>
    <lineage>
        <taxon>Eukaryota</taxon>
        <taxon>Fungi</taxon>
        <taxon>Dikarya</taxon>
        <taxon>Ascomycota</taxon>
        <taxon>Pezizomycotina</taxon>
        <taxon>Dothideomycetes</taxon>
        <taxon>Dothideomycetes incertae sedis</taxon>
        <taxon>Botryosphaeriales</taxon>
        <taxon>Botryosphaeriaceae</taxon>
        <taxon>Neofusicoccum</taxon>
    </lineage>
</organism>
<comment type="caution">
    <text evidence="1">The sequence shown here is derived from an EMBL/GenBank/DDBJ whole genome shotgun (WGS) entry which is preliminary data.</text>
</comment>
<name>A0ACB5SCE1_9PEZI</name>
<sequence length="342" mass="36228">MKAIHVDHFVTSPSHLTPTTIPPPPPPPPRSIRLRVTHASITHVDLLYALGLHQNNRRHATPPLTLGTECAGVVVAAPPGSAFARGARVFGFAPGCYADEVCVDEAALRRVPPCWSGAQACAVGPAAAVAYGALVGAGRLRRGESVVVLGASGGLGVCAVQVARALGAGRVVGVVGEVEGEKAEVVRGLGAEVVGYKAEGWEERVVELTGGVGVDVVYDSIGAVDSSLKCVKYGGRVVVVGFAGRGGQLESVRMNKVLLRGASVVGYRFGEQSRRYPSETEAIWDAVMQMIQKNQLQPVVYREQYHGLDEVSRAMEDVEARRVWGRAVVTWYLLVASGNKEF</sequence>
<accession>A0ACB5SCE1</accession>
<reference evidence="1" key="1">
    <citation type="submission" date="2024-09" db="EMBL/GenBank/DDBJ databases">
        <title>Draft Genome Sequences of Neofusicoccum parvum.</title>
        <authorList>
            <person name="Ashida A."/>
            <person name="Camagna M."/>
            <person name="Tanaka A."/>
            <person name="Takemoto D."/>
        </authorList>
    </citation>
    <scope>NUCLEOTIDE SEQUENCE</scope>
    <source>
        <strain evidence="1">PPO83</strain>
    </source>
</reference>
<protein>
    <submittedName>
        <fullName evidence="1">Uncharacterized protein</fullName>
    </submittedName>
</protein>